<organism evidence="2 3">
    <name type="scientific">Sulfobacillus benefaciens</name>
    <dbReference type="NCBI Taxonomy" id="453960"/>
    <lineage>
        <taxon>Bacteria</taxon>
        <taxon>Bacillati</taxon>
        <taxon>Bacillota</taxon>
        <taxon>Clostridia</taxon>
        <taxon>Eubacteriales</taxon>
        <taxon>Clostridiales Family XVII. Incertae Sedis</taxon>
        <taxon>Sulfobacillus</taxon>
    </lineage>
</organism>
<accession>A0A2T2X8H3</accession>
<evidence type="ECO:0000313" key="2">
    <source>
        <dbReference type="EMBL" id="PSR30813.1"/>
    </source>
</evidence>
<dbReference type="AlphaFoldDB" id="A0A2T2X8H3"/>
<sequence length="62" mass="6800">MSNFTAQGTTFRHKLGSVGVAWVIAVISPGNFTTTFGEIVRKSRVKSRAELPAIETRTAYIE</sequence>
<keyword evidence="1" id="KW-0812">Transmembrane</keyword>
<name>A0A2T2X8H3_9FIRM</name>
<proteinExistence type="predicted"/>
<keyword evidence="1" id="KW-1133">Transmembrane helix</keyword>
<protein>
    <submittedName>
        <fullName evidence="2">Uncharacterized protein</fullName>
    </submittedName>
</protein>
<keyword evidence="1" id="KW-0472">Membrane</keyword>
<reference evidence="2 3" key="1">
    <citation type="journal article" date="2014" name="BMC Genomics">
        <title>Comparison of environmental and isolate Sulfobacillus genomes reveals diverse carbon, sulfur, nitrogen, and hydrogen metabolisms.</title>
        <authorList>
            <person name="Justice N.B."/>
            <person name="Norman A."/>
            <person name="Brown C.T."/>
            <person name="Singh A."/>
            <person name="Thomas B.C."/>
            <person name="Banfield J.F."/>
        </authorList>
    </citation>
    <scope>NUCLEOTIDE SEQUENCE [LARGE SCALE GENOMIC DNA]</scope>
    <source>
        <strain evidence="2">AMDSBA4</strain>
    </source>
</reference>
<evidence type="ECO:0000313" key="3">
    <source>
        <dbReference type="Proteomes" id="UP000242972"/>
    </source>
</evidence>
<evidence type="ECO:0000256" key="1">
    <source>
        <dbReference type="SAM" id="Phobius"/>
    </source>
</evidence>
<gene>
    <name evidence="2" type="ORF">C7B46_17555</name>
</gene>
<comment type="caution">
    <text evidence="2">The sequence shown here is derived from an EMBL/GenBank/DDBJ whole genome shotgun (WGS) entry which is preliminary data.</text>
</comment>
<feature type="transmembrane region" description="Helical" evidence="1">
    <location>
        <begin position="20"/>
        <end position="40"/>
    </location>
</feature>
<dbReference type="EMBL" id="PXYW01000074">
    <property type="protein sequence ID" value="PSR30813.1"/>
    <property type="molecule type" value="Genomic_DNA"/>
</dbReference>
<dbReference type="Proteomes" id="UP000242972">
    <property type="component" value="Unassembled WGS sequence"/>
</dbReference>